<evidence type="ECO:0000313" key="4">
    <source>
        <dbReference type="Proteomes" id="UP000326837"/>
    </source>
</evidence>
<protein>
    <recommendedName>
        <fullName evidence="2">DUF1559 domain-containing protein</fullName>
    </recommendedName>
</protein>
<gene>
    <name evidence="3" type="ORF">PLANPX_2948</name>
</gene>
<keyword evidence="1" id="KW-1133">Transmembrane helix</keyword>
<dbReference type="PANTHER" id="PTHR30093:SF2">
    <property type="entry name" value="TYPE II SECRETION SYSTEM PROTEIN H"/>
    <property type="match status" value="1"/>
</dbReference>
<feature type="domain" description="DUF1559" evidence="2">
    <location>
        <begin position="36"/>
        <end position="337"/>
    </location>
</feature>
<dbReference type="NCBIfam" id="TIGR02532">
    <property type="entry name" value="IV_pilin_GFxxxE"/>
    <property type="match status" value="1"/>
</dbReference>
<name>A0A5K7XGC6_9BACT</name>
<keyword evidence="4" id="KW-1185">Reference proteome</keyword>
<dbReference type="AlphaFoldDB" id="A0A5K7XGC6"/>
<dbReference type="Pfam" id="PF07596">
    <property type="entry name" value="SBP_bac_10"/>
    <property type="match status" value="1"/>
</dbReference>
<keyword evidence="1" id="KW-0812">Transmembrane</keyword>
<dbReference type="SUPFAM" id="SSF54523">
    <property type="entry name" value="Pili subunits"/>
    <property type="match status" value="1"/>
</dbReference>
<dbReference type="Gene3D" id="3.30.700.10">
    <property type="entry name" value="Glycoprotein, Type 4 Pilin"/>
    <property type="match status" value="1"/>
</dbReference>
<dbReference type="PROSITE" id="PS00409">
    <property type="entry name" value="PROKAR_NTER_METHYL"/>
    <property type="match status" value="1"/>
</dbReference>
<dbReference type="EMBL" id="AP021861">
    <property type="protein sequence ID" value="BBO33336.1"/>
    <property type="molecule type" value="Genomic_DNA"/>
</dbReference>
<sequence>MQRQELRSQSGFTLVELLVVIAIIGVLVALLLPAVQAAREAARRSQCTNNMKQAALRMLNYESQKGQLPRGTYNYIDSTGGGTAPPYGKFDGVTSTGTGDDKGDRRCWFQDLLPFIEQQQLSAGFESFANTKQPWGGYPTAYDFKACATIVSSLVCPSDPISPKIKTAHPSNVAATQGFSGNFVACAGSYYENQLRPDLGDAATVNSNSKLASSKVDGMLVGGANIKLKQCLDGTSNTALLSEIRLVEDANGNDARGRYYNPAHGGVLFTTLEPPNSARGDEVSWATSANDVSQAPLNEQGAGSPYFMTARSYHAGIVNLAKADGSITTVSENVDQQLYQALGSRDRGDIN</sequence>
<dbReference type="InterPro" id="IPR045584">
    <property type="entry name" value="Pilin-like"/>
</dbReference>
<organism evidence="3 4">
    <name type="scientific">Lacipirellula parvula</name>
    <dbReference type="NCBI Taxonomy" id="2650471"/>
    <lineage>
        <taxon>Bacteria</taxon>
        <taxon>Pseudomonadati</taxon>
        <taxon>Planctomycetota</taxon>
        <taxon>Planctomycetia</taxon>
        <taxon>Pirellulales</taxon>
        <taxon>Lacipirellulaceae</taxon>
        <taxon>Lacipirellula</taxon>
    </lineage>
</organism>
<proteinExistence type="predicted"/>
<evidence type="ECO:0000256" key="1">
    <source>
        <dbReference type="SAM" id="Phobius"/>
    </source>
</evidence>
<accession>A0A5K7XGC6</accession>
<dbReference type="Pfam" id="PF07963">
    <property type="entry name" value="N_methyl"/>
    <property type="match status" value="1"/>
</dbReference>
<dbReference type="PANTHER" id="PTHR30093">
    <property type="entry name" value="GENERAL SECRETION PATHWAY PROTEIN G"/>
    <property type="match status" value="1"/>
</dbReference>
<keyword evidence="1" id="KW-0472">Membrane</keyword>
<evidence type="ECO:0000313" key="3">
    <source>
        <dbReference type="EMBL" id="BBO33336.1"/>
    </source>
</evidence>
<dbReference type="InterPro" id="IPR012902">
    <property type="entry name" value="N_methyl_site"/>
</dbReference>
<dbReference type="InterPro" id="IPR011453">
    <property type="entry name" value="DUF1559"/>
</dbReference>
<dbReference type="Proteomes" id="UP000326837">
    <property type="component" value="Chromosome"/>
</dbReference>
<evidence type="ECO:0000259" key="2">
    <source>
        <dbReference type="Pfam" id="PF07596"/>
    </source>
</evidence>
<reference evidence="4" key="1">
    <citation type="submission" date="2019-10" db="EMBL/GenBank/DDBJ databases">
        <title>Lacipirellula parvula gen. nov., sp. nov., representing a lineage of planctomycetes widespread in freshwater anoxic habitats, and description of the family Lacipirellulaceae.</title>
        <authorList>
            <person name="Dedysh S.N."/>
            <person name="Kulichevskaya I.S."/>
            <person name="Beletsky A.V."/>
            <person name="Rakitin A.L."/>
            <person name="Mardanov A.V."/>
            <person name="Ivanova A.A."/>
            <person name="Saltykova V.X."/>
            <person name="Rijpstra W.I.C."/>
            <person name="Sinninghe Damste J.S."/>
            <person name="Ravin N.V."/>
        </authorList>
    </citation>
    <scope>NUCLEOTIDE SEQUENCE [LARGE SCALE GENOMIC DNA]</scope>
    <source>
        <strain evidence="4">PX69</strain>
    </source>
</reference>
<feature type="transmembrane region" description="Helical" evidence="1">
    <location>
        <begin position="12"/>
        <end position="35"/>
    </location>
</feature>
<dbReference type="KEGG" id="lpav:PLANPX_2948"/>